<sequence length="247" mass="28301">MESAIHNSMQVASKLLEKQAIISNNLANISTTGFKEKFNYLVRNETKNTKNLNNFSNTQEKEYYNFSAGTLNYTDRKLDLFIKENGWLAVKDANGQEAYTKNGHLMLNNQGKLTVQNHEVLGDYHSIYPSDNNLKISSHGIIKKIEKQANKFIESKIGSLKLVRLPNENLLQKENGLFYLKNLNKNSILHDDSIKIQSGMLETSNVNPTKNMIDMISNARQFEMEMKMISICDQNEEYANRLLDINN</sequence>
<comment type="similarity">
    <text evidence="2 6">Belongs to the flagella basal body rod proteins family.</text>
</comment>
<feature type="domain" description="Flagellar basal-body/hook protein C-terminal" evidence="8">
    <location>
        <begin position="197"/>
        <end position="242"/>
    </location>
</feature>
<feature type="domain" description="Flagellar basal body rod protein N-terminal" evidence="7">
    <location>
        <begin position="15"/>
        <end position="35"/>
    </location>
</feature>
<dbReference type="InterPro" id="IPR053967">
    <property type="entry name" value="LlgE_F_G-like_D1"/>
</dbReference>
<keyword evidence="10" id="KW-0969">Cilium</keyword>
<dbReference type="PANTHER" id="PTHR30435:SF18">
    <property type="entry name" value="FLAGELLAR BASAL-BODY ROD PROTEIN FLGF"/>
    <property type="match status" value="1"/>
</dbReference>
<dbReference type="GO" id="GO:0071978">
    <property type="term" value="P:bacterial-type flagellum-dependent swarming motility"/>
    <property type="evidence" value="ECO:0007669"/>
    <property type="project" value="TreeGrafter"/>
</dbReference>
<comment type="subunit">
    <text evidence="4 6">The basal body constitutes a major portion of the flagellar organelle and consists of five rings (E,L,P,S, and M) mounted on a central rod. The rod consists of about 26 subunits of FlgG in the distal portion, and FlgB, FlgC and FlgF are thought to build up the proximal portion of the rod with about 6 subunits each.</text>
</comment>
<dbReference type="Pfam" id="PF06429">
    <property type="entry name" value="Flg_bbr_C"/>
    <property type="match status" value="1"/>
</dbReference>
<reference evidence="10 11" key="1">
    <citation type="submission" date="2018-12" db="EMBL/GenBank/DDBJ databases">
        <authorList>
            <person name="Chong R.A."/>
        </authorList>
    </citation>
    <scope>NUCLEOTIDE SEQUENCE [LARGE SCALE GENOMIC DNA]</scope>
    <source>
        <strain evidence="10 11">Mst</strain>
    </source>
</reference>
<dbReference type="Proteomes" id="UP000298673">
    <property type="component" value="Chromosome"/>
</dbReference>
<keyword evidence="10" id="KW-0966">Cell projection</keyword>
<reference evidence="10 11" key="2">
    <citation type="submission" date="2019-05" db="EMBL/GenBank/DDBJ databases">
        <title>Genome evolution of the obligate endosymbiont Buchnera aphidicola.</title>
        <authorList>
            <person name="Moran N.A."/>
        </authorList>
    </citation>
    <scope>NUCLEOTIDE SEQUENCE [LARGE SCALE GENOMIC DNA]</scope>
    <source>
        <strain evidence="10 11">Mst</strain>
    </source>
</reference>
<organism evidence="10 11">
    <name type="scientific">Buchnera aphidicola</name>
    <name type="common">Muscaphis stroyani</name>
    <dbReference type="NCBI Taxonomy" id="1241869"/>
    <lineage>
        <taxon>Bacteria</taxon>
        <taxon>Pseudomonadati</taxon>
        <taxon>Pseudomonadota</taxon>
        <taxon>Gammaproteobacteria</taxon>
        <taxon>Enterobacterales</taxon>
        <taxon>Erwiniaceae</taxon>
        <taxon>Buchnera</taxon>
    </lineage>
</organism>
<evidence type="ECO:0000259" key="8">
    <source>
        <dbReference type="Pfam" id="PF06429"/>
    </source>
</evidence>
<dbReference type="EMBL" id="CP034861">
    <property type="protein sequence ID" value="QCI24407.1"/>
    <property type="molecule type" value="Genomic_DNA"/>
</dbReference>
<dbReference type="GO" id="GO:0030694">
    <property type="term" value="C:bacterial-type flagellum basal body, rod"/>
    <property type="evidence" value="ECO:0007669"/>
    <property type="project" value="UniProtKB-UniRule"/>
</dbReference>
<evidence type="ECO:0000259" key="7">
    <source>
        <dbReference type="Pfam" id="PF00460"/>
    </source>
</evidence>
<dbReference type="InterPro" id="IPR037925">
    <property type="entry name" value="FlgE/F/G-like"/>
</dbReference>
<dbReference type="Pfam" id="PF00460">
    <property type="entry name" value="Flg_bb_rod"/>
    <property type="match status" value="1"/>
</dbReference>
<evidence type="ECO:0000313" key="11">
    <source>
        <dbReference type="Proteomes" id="UP000298673"/>
    </source>
</evidence>
<evidence type="ECO:0000256" key="2">
    <source>
        <dbReference type="ARBA" id="ARBA00009677"/>
    </source>
</evidence>
<comment type="subcellular location">
    <subcellularLocation>
        <location evidence="1 6">Bacterial flagellum basal body</location>
    </subcellularLocation>
</comment>
<evidence type="ECO:0000256" key="4">
    <source>
        <dbReference type="ARBA" id="ARBA00038560"/>
    </source>
</evidence>
<dbReference type="Pfam" id="PF22692">
    <property type="entry name" value="LlgE_F_G_D1"/>
    <property type="match status" value="1"/>
</dbReference>
<dbReference type="RefSeq" id="WP_158343617.1">
    <property type="nucleotide sequence ID" value="NZ_CP034861.1"/>
</dbReference>
<evidence type="ECO:0000313" key="10">
    <source>
        <dbReference type="EMBL" id="QCI24407.1"/>
    </source>
</evidence>
<dbReference type="InterPro" id="IPR020013">
    <property type="entry name" value="Flagellar_FlgE/F/G"/>
</dbReference>
<evidence type="ECO:0000256" key="6">
    <source>
        <dbReference type="RuleBase" id="RU362116"/>
    </source>
</evidence>
<dbReference type="PANTHER" id="PTHR30435">
    <property type="entry name" value="FLAGELLAR PROTEIN"/>
    <property type="match status" value="1"/>
</dbReference>
<evidence type="ECO:0000256" key="3">
    <source>
        <dbReference type="ARBA" id="ARBA00023143"/>
    </source>
</evidence>
<accession>A0A4D6Y4W4</accession>
<evidence type="ECO:0000259" key="9">
    <source>
        <dbReference type="Pfam" id="PF22692"/>
    </source>
</evidence>
<keyword evidence="3 6" id="KW-0975">Bacterial flagellum</keyword>
<dbReference type="NCBIfam" id="NF009280">
    <property type="entry name" value="PRK12640.1"/>
    <property type="match status" value="1"/>
</dbReference>
<dbReference type="NCBIfam" id="NF009281">
    <property type="entry name" value="PRK12641.1"/>
    <property type="match status" value="1"/>
</dbReference>
<protein>
    <recommendedName>
        <fullName evidence="5 6">Flagellar basal-body rod protein FlgF</fullName>
    </recommendedName>
</protein>
<name>A0A4D6Y4W4_9GAMM</name>
<keyword evidence="10" id="KW-0282">Flagellum</keyword>
<dbReference type="InterPro" id="IPR001444">
    <property type="entry name" value="Flag_bb_rod_N"/>
</dbReference>
<dbReference type="NCBIfam" id="TIGR03506">
    <property type="entry name" value="FlgEFG_subfam"/>
    <property type="match status" value="1"/>
</dbReference>
<feature type="domain" description="Flagellar hook protein FlgE/F/G-like D1" evidence="9">
    <location>
        <begin position="82"/>
        <end position="142"/>
    </location>
</feature>
<dbReference type="InterPro" id="IPR010930">
    <property type="entry name" value="Flg_bb/hook_C_dom"/>
</dbReference>
<dbReference type="OrthoDB" id="9804559at2"/>
<evidence type="ECO:0000256" key="1">
    <source>
        <dbReference type="ARBA" id="ARBA00004117"/>
    </source>
</evidence>
<proteinExistence type="inferred from homology"/>
<dbReference type="AlphaFoldDB" id="A0A4D6Y4W4"/>
<dbReference type="SUPFAM" id="SSF117143">
    <property type="entry name" value="Flagellar hook protein flgE"/>
    <property type="match status" value="1"/>
</dbReference>
<evidence type="ECO:0000256" key="5">
    <source>
        <dbReference type="ARBA" id="ARBA00040228"/>
    </source>
</evidence>
<gene>
    <name evidence="10" type="primary">flgF</name>
    <name evidence="10" type="ORF">D9V75_01640</name>
</gene>